<organism evidence="1 2">
    <name type="scientific">Chitinophaga barathri</name>
    <dbReference type="NCBI Taxonomy" id="1647451"/>
    <lineage>
        <taxon>Bacteria</taxon>
        <taxon>Pseudomonadati</taxon>
        <taxon>Bacteroidota</taxon>
        <taxon>Chitinophagia</taxon>
        <taxon>Chitinophagales</taxon>
        <taxon>Chitinophagaceae</taxon>
        <taxon>Chitinophaga</taxon>
    </lineage>
</organism>
<evidence type="ECO:0000313" key="2">
    <source>
        <dbReference type="Proteomes" id="UP000279089"/>
    </source>
</evidence>
<dbReference type="Pfam" id="PF11751">
    <property type="entry name" value="PorP_SprF"/>
    <property type="match status" value="1"/>
</dbReference>
<dbReference type="NCBIfam" id="TIGR03519">
    <property type="entry name" value="T9SS_PorP_fam"/>
    <property type="match status" value="1"/>
</dbReference>
<gene>
    <name evidence="1" type="ORF">EG028_03740</name>
</gene>
<dbReference type="OrthoDB" id="626665at2"/>
<dbReference type="AlphaFoldDB" id="A0A3N4MRV8"/>
<proteinExistence type="predicted"/>
<dbReference type="InterPro" id="IPR019861">
    <property type="entry name" value="PorP/SprF_Bacteroidetes"/>
</dbReference>
<name>A0A3N4MRV8_9BACT</name>
<dbReference type="EMBL" id="RMBX01000002">
    <property type="protein sequence ID" value="RPD42299.1"/>
    <property type="molecule type" value="Genomic_DNA"/>
</dbReference>
<sequence>MKPSMINFNMRGDEPRGSIRPIKRYFVRIKKSLRKLFVVGLISCMVQQAEAQQHPMYAQYLYNGMVINPGYPSMDEFSSMTVVARNQWVGMEGAPKTATFSFYSPIKATNTSIGFLAMKDEITIYSQTGYHFNISQKVKLDDKLYLAMGLKGGMEQFKENNDHLGTDDPVFTGNQSYWKTDIGFGFVLYNEKFFVGFSAPSFHNFDIGGSVNKVEFKRHMYLHGAYLADISKILKFRPGMVLRQVAGAGVQMDVNTTFILKDILWAGATWRTEKSASAMVQVQATKNFSFGYSYDFASATHLKGMQSGSHELMLNYRFSLLKGKTITPRFL</sequence>
<comment type="caution">
    <text evidence="1">The sequence shown here is derived from an EMBL/GenBank/DDBJ whole genome shotgun (WGS) entry which is preliminary data.</text>
</comment>
<dbReference type="RefSeq" id="WP_120515554.1">
    <property type="nucleotide sequence ID" value="NZ_RMBX01000002.1"/>
</dbReference>
<protein>
    <submittedName>
        <fullName evidence="1">Type IX secretion system membrane protein PorP/SprF</fullName>
    </submittedName>
</protein>
<keyword evidence="2" id="KW-1185">Reference proteome</keyword>
<evidence type="ECO:0000313" key="1">
    <source>
        <dbReference type="EMBL" id="RPD42299.1"/>
    </source>
</evidence>
<dbReference type="Proteomes" id="UP000279089">
    <property type="component" value="Unassembled WGS sequence"/>
</dbReference>
<accession>A0A3N4MRV8</accession>
<reference evidence="2" key="1">
    <citation type="submission" date="2018-11" db="EMBL/GenBank/DDBJ databases">
        <title>Chitinophaga lutea sp.nov., isolate from arsenic contaminated soil.</title>
        <authorList>
            <person name="Zong Y."/>
        </authorList>
    </citation>
    <scope>NUCLEOTIDE SEQUENCE [LARGE SCALE GENOMIC DNA]</scope>
    <source>
        <strain evidence="2">YLT18</strain>
    </source>
</reference>